<evidence type="ECO:0000256" key="2">
    <source>
        <dbReference type="ARBA" id="ARBA00024237"/>
    </source>
</evidence>
<gene>
    <name evidence="4" type="primary">zgc</name>
    <name evidence="4" type="ORF">GZH46_02502</name>
</gene>
<dbReference type="Proteomes" id="UP000825002">
    <property type="component" value="Unassembled WGS sequence"/>
</dbReference>
<organism evidence="4 5">
    <name type="scientific">Fragariocoptes setiger</name>
    <dbReference type="NCBI Taxonomy" id="1670756"/>
    <lineage>
        <taxon>Eukaryota</taxon>
        <taxon>Metazoa</taxon>
        <taxon>Ecdysozoa</taxon>
        <taxon>Arthropoda</taxon>
        <taxon>Chelicerata</taxon>
        <taxon>Arachnida</taxon>
        <taxon>Acari</taxon>
        <taxon>Acariformes</taxon>
        <taxon>Trombidiformes</taxon>
        <taxon>Prostigmata</taxon>
        <taxon>Eupodina</taxon>
        <taxon>Eriophyoidea</taxon>
        <taxon>Phytoptidae</taxon>
        <taxon>Fragariocoptes</taxon>
    </lineage>
</organism>
<dbReference type="PANTHER" id="PTHR46355">
    <property type="entry name" value="UPF0428 PROTEIN CXORF56"/>
    <property type="match status" value="1"/>
</dbReference>
<evidence type="ECO:0000313" key="5">
    <source>
        <dbReference type="Proteomes" id="UP000825002"/>
    </source>
</evidence>
<proteinExistence type="inferred from homology"/>
<dbReference type="InterPro" id="IPR029704">
    <property type="entry name" value="STEEP-like"/>
</dbReference>
<feature type="domain" description="STEEP1" evidence="3">
    <location>
        <begin position="22"/>
        <end position="126"/>
    </location>
</feature>
<protein>
    <recommendedName>
        <fullName evidence="2">STING ER exit protein</fullName>
    </recommendedName>
</protein>
<evidence type="ECO:0000259" key="3">
    <source>
        <dbReference type="Pfam" id="PF25809"/>
    </source>
</evidence>
<evidence type="ECO:0000256" key="1">
    <source>
        <dbReference type="ARBA" id="ARBA00024205"/>
    </source>
</evidence>
<comment type="similarity">
    <text evidence="1">Belongs to the STEEP1 family.</text>
</comment>
<comment type="caution">
    <text evidence="4">The sequence shown here is derived from an EMBL/GenBank/DDBJ whole genome shotgun (WGS) entry which is preliminary data.</text>
</comment>
<keyword evidence="5" id="KW-1185">Reference proteome</keyword>
<accession>A0ABQ7S6F3</accession>
<dbReference type="Pfam" id="PF25809">
    <property type="entry name" value="STEEP1"/>
    <property type="match status" value="1"/>
</dbReference>
<dbReference type="EMBL" id="JAIFTH010000768">
    <property type="protein sequence ID" value="KAG9508988.1"/>
    <property type="molecule type" value="Genomic_DNA"/>
</dbReference>
<sequence>MPKIVSRSVTCSDIRQDRQGEADSVLETYFCWCGHTGLILDCKIHKLPLRKRDNSRVLDTKKHNFRLSCIDTKRPMRPEDITYVKWRDDCVEKQYRLKCKFCNLWSFYKHKLESDVIFIVNRAMSYKSCNPLLAVRNALGSASTAAASTSRTNNKSQTNQDKSMVMATTLQDDEIEEELKAVDRSYEMNATFVQRELERQQKKQRYY</sequence>
<dbReference type="PANTHER" id="PTHR46355:SF1">
    <property type="entry name" value="STING ER EXIT PROTEIN"/>
    <property type="match status" value="1"/>
</dbReference>
<evidence type="ECO:0000313" key="4">
    <source>
        <dbReference type="EMBL" id="KAG9508988.1"/>
    </source>
</evidence>
<name>A0ABQ7S6F3_9ACAR</name>
<reference evidence="4 5" key="1">
    <citation type="submission" date="2020-10" db="EMBL/GenBank/DDBJ databases">
        <authorList>
            <person name="Klimov P.B."/>
            <person name="Dyachkov S.M."/>
            <person name="Chetverikov P.E."/>
        </authorList>
    </citation>
    <scope>NUCLEOTIDE SEQUENCE [LARGE SCALE GENOMIC DNA]</scope>
    <source>
        <strain evidence="4">BMOC 18-1129-001#AD2665</strain>
        <tissue evidence="4">Entire mites</tissue>
    </source>
</reference>
<dbReference type="InterPro" id="IPR057965">
    <property type="entry name" value="STEEP1_dom"/>
</dbReference>